<feature type="signal peptide" evidence="2">
    <location>
        <begin position="1"/>
        <end position="42"/>
    </location>
</feature>
<evidence type="ECO:0000256" key="2">
    <source>
        <dbReference type="SAM" id="SignalP"/>
    </source>
</evidence>
<evidence type="ECO:0000313" key="4">
    <source>
        <dbReference type="Proteomes" id="UP000663419"/>
    </source>
</evidence>
<dbReference type="VEuPathDB" id="FungiDB:I7I53_01997"/>
<keyword evidence="2" id="KW-0732">Signal</keyword>
<reference evidence="3" key="1">
    <citation type="submission" date="2021-01" db="EMBL/GenBank/DDBJ databases">
        <title>Chromosome-level genome assembly of a human fungal pathogen reveals clustering of transcriptionally co-regulated genes.</title>
        <authorList>
            <person name="Voorhies M."/>
            <person name="Cohen S."/>
            <person name="Shea T.P."/>
            <person name="Petrus S."/>
            <person name="Munoz J.F."/>
            <person name="Poplawski S."/>
            <person name="Goldman W.E."/>
            <person name="Michael T."/>
            <person name="Cuomo C.A."/>
            <person name="Sil A."/>
            <person name="Beyhan S."/>
        </authorList>
    </citation>
    <scope>NUCLEOTIDE SEQUENCE</scope>
    <source>
        <strain evidence="3">H88</strain>
    </source>
</reference>
<sequence>MSWTLPHILQLQGYNVQYLKLKRHSLVWLVLYFFALSHPQSAQESCRKAMKHAHAHTHTHNQPPPQLLQIPAARDSAGILR</sequence>
<dbReference type="Proteomes" id="UP000663419">
    <property type="component" value="Chromosome 3"/>
</dbReference>
<feature type="chain" id="PRO_5034674895" description="Secreted protein" evidence="2">
    <location>
        <begin position="43"/>
        <end position="81"/>
    </location>
</feature>
<feature type="region of interest" description="Disordered" evidence="1">
    <location>
        <begin position="47"/>
        <end position="81"/>
    </location>
</feature>
<dbReference type="EMBL" id="CP069104">
    <property type="protein sequence ID" value="QSS54450.1"/>
    <property type="molecule type" value="Genomic_DNA"/>
</dbReference>
<accession>A0A8A1LLW6</accession>
<dbReference type="AlphaFoldDB" id="A0A8A1LLW6"/>
<evidence type="ECO:0000256" key="1">
    <source>
        <dbReference type="SAM" id="MobiDB-lite"/>
    </source>
</evidence>
<feature type="compositionally biased region" description="Basic residues" evidence="1">
    <location>
        <begin position="48"/>
        <end position="59"/>
    </location>
</feature>
<gene>
    <name evidence="3" type="ORF">I7I53_01997</name>
</gene>
<evidence type="ECO:0008006" key="5">
    <source>
        <dbReference type="Google" id="ProtNLM"/>
    </source>
</evidence>
<protein>
    <recommendedName>
        <fullName evidence="5">Secreted protein</fullName>
    </recommendedName>
</protein>
<name>A0A8A1LLW6_AJEC8</name>
<organism evidence="3 4">
    <name type="scientific">Ajellomyces capsulatus (strain H88)</name>
    <name type="common">Darling's disease fungus</name>
    <name type="synonym">Histoplasma capsulatum</name>
    <dbReference type="NCBI Taxonomy" id="544711"/>
    <lineage>
        <taxon>Eukaryota</taxon>
        <taxon>Fungi</taxon>
        <taxon>Dikarya</taxon>
        <taxon>Ascomycota</taxon>
        <taxon>Pezizomycotina</taxon>
        <taxon>Eurotiomycetes</taxon>
        <taxon>Eurotiomycetidae</taxon>
        <taxon>Onygenales</taxon>
        <taxon>Ajellomycetaceae</taxon>
        <taxon>Histoplasma</taxon>
    </lineage>
</organism>
<evidence type="ECO:0000313" key="3">
    <source>
        <dbReference type="EMBL" id="QSS54450.1"/>
    </source>
</evidence>
<proteinExistence type="predicted"/>